<feature type="transmembrane region" description="Helical" evidence="1">
    <location>
        <begin position="95"/>
        <end position="114"/>
    </location>
</feature>
<dbReference type="SUPFAM" id="SSF103473">
    <property type="entry name" value="MFS general substrate transporter"/>
    <property type="match status" value="1"/>
</dbReference>
<reference evidence="2 3" key="1">
    <citation type="submission" date="2016-05" db="EMBL/GenBank/DDBJ databases">
        <authorList>
            <person name="Lavstsen T."/>
            <person name="Jespersen J.S."/>
        </authorList>
    </citation>
    <scope>NUCLEOTIDE SEQUENCE [LARGE SCALE GENOMIC DNA]</scope>
    <source>
        <strain evidence="2 3">B7-9</strain>
    </source>
</reference>
<evidence type="ECO:0000313" key="3">
    <source>
        <dbReference type="Proteomes" id="UP000220922"/>
    </source>
</evidence>
<dbReference type="AlphaFoldDB" id="A0A2H3KKV0"/>
<keyword evidence="1" id="KW-0472">Membrane</keyword>
<protein>
    <submittedName>
        <fullName evidence="2">Uncharacterized protein</fullName>
    </submittedName>
</protein>
<keyword evidence="1" id="KW-0812">Transmembrane</keyword>
<feature type="transmembrane region" description="Helical" evidence="1">
    <location>
        <begin position="20"/>
        <end position="45"/>
    </location>
</feature>
<evidence type="ECO:0000256" key="1">
    <source>
        <dbReference type="SAM" id="Phobius"/>
    </source>
</evidence>
<accession>A0A2H3KKV0</accession>
<dbReference type="Proteomes" id="UP000220922">
    <property type="component" value="Unassembled WGS sequence"/>
</dbReference>
<gene>
    <name evidence="2" type="ORF">A9Q02_14875</name>
</gene>
<dbReference type="InterPro" id="IPR036259">
    <property type="entry name" value="MFS_trans_sf"/>
</dbReference>
<dbReference type="EMBL" id="LYXE01000092">
    <property type="protein sequence ID" value="PDV98581.1"/>
    <property type="molecule type" value="Genomic_DNA"/>
</dbReference>
<keyword evidence="1" id="KW-1133">Transmembrane helix</keyword>
<sequence length="124" mass="14011">MYDRRVDILRYIRARNWPVVAGYGLFIGMMAIGYFYNVTFVQLGLKDLGERVLGLPQTEVARQMALLALLTGVVALTVGWLMQRHGWSLLLLRKLHLALGVIAAHLSLTVHIALRPLIRYPVIC</sequence>
<feature type="transmembrane region" description="Helical" evidence="1">
    <location>
        <begin position="65"/>
        <end position="83"/>
    </location>
</feature>
<evidence type="ECO:0000313" key="2">
    <source>
        <dbReference type="EMBL" id="PDV98581.1"/>
    </source>
</evidence>
<name>A0A2H3KKV0_9CHLR</name>
<keyword evidence="3" id="KW-1185">Reference proteome</keyword>
<proteinExistence type="predicted"/>
<comment type="caution">
    <text evidence="2">The sequence shown here is derived from an EMBL/GenBank/DDBJ whole genome shotgun (WGS) entry which is preliminary data.</text>
</comment>
<organism evidence="2 3">
    <name type="scientific">Candidatus Chloroploca asiatica</name>
    <dbReference type="NCBI Taxonomy" id="1506545"/>
    <lineage>
        <taxon>Bacteria</taxon>
        <taxon>Bacillati</taxon>
        <taxon>Chloroflexota</taxon>
        <taxon>Chloroflexia</taxon>
        <taxon>Chloroflexales</taxon>
        <taxon>Chloroflexineae</taxon>
        <taxon>Oscillochloridaceae</taxon>
        <taxon>Candidatus Chloroploca</taxon>
    </lineage>
</organism>